<dbReference type="AlphaFoldDB" id="A0AA49JIM4"/>
<gene>
    <name evidence="2" type="ORF">K4G66_26035</name>
</gene>
<evidence type="ECO:0000259" key="1">
    <source>
        <dbReference type="Pfam" id="PF10005"/>
    </source>
</evidence>
<dbReference type="InterPro" id="IPR031321">
    <property type="entry name" value="UCP012641"/>
</dbReference>
<reference evidence="2" key="1">
    <citation type="journal article" date="2023" name="Comput. Struct. Biotechnol. J.">
        <title>Discovery of a novel marine Bacteroidetes with a rich repertoire of carbohydrate-active enzymes.</title>
        <authorList>
            <person name="Chen B."/>
            <person name="Liu G."/>
            <person name="Chen Q."/>
            <person name="Wang H."/>
            <person name="Liu L."/>
            <person name="Tang K."/>
        </authorList>
    </citation>
    <scope>NUCLEOTIDE SEQUENCE</scope>
    <source>
        <strain evidence="2">TK19036</strain>
    </source>
</reference>
<accession>A0AA49JIM4</accession>
<dbReference type="PIRSF" id="PIRSF012641">
    <property type="entry name" value="UCP012641"/>
    <property type="match status" value="1"/>
</dbReference>
<feature type="domain" description="Zinc-ribbon" evidence="1">
    <location>
        <begin position="3"/>
        <end position="94"/>
    </location>
</feature>
<dbReference type="EMBL" id="CP120682">
    <property type="protein sequence ID" value="WKN35832.1"/>
    <property type="molecule type" value="Genomic_DNA"/>
</dbReference>
<dbReference type="Gene3D" id="3.40.390.70">
    <property type="match status" value="1"/>
</dbReference>
<proteinExistence type="predicted"/>
<name>A0AA49JIM4_9BACT</name>
<dbReference type="Pfam" id="PF15887">
    <property type="entry name" value="Peptidase_Mx"/>
    <property type="match status" value="1"/>
</dbReference>
<evidence type="ECO:0000313" key="2">
    <source>
        <dbReference type="EMBL" id="WKN35832.1"/>
    </source>
</evidence>
<protein>
    <submittedName>
        <fullName evidence="2">Zinc-binding peptidase</fullName>
    </submittedName>
</protein>
<reference evidence="2" key="2">
    <citation type="journal article" date="2024" name="Antonie Van Leeuwenhoek">
        <title>Roseihalotalea indica gen. nov., sp. nov., a halophilic Bacteroidetes from mesopelagic Southwest Indian Ocean with higher carbohydrate metabolic potential.</title>
        <authorList>
            <person name="Chen B."/>
            <person name="Zhang M."/>
            <person name="Lin D."/>
            <person name="Ye J."/>
            <person name="Tang K."/>
        </authorList>
    </citation>
    <scope>NUCLEOTIDE SEQUENCE</scope>
    <source>
        <strain evidence="2">TK19036</strain>
    </source>
</reference>
<sequence length="355" mass="41464">MKLFTCQNCGQLLYFENTRCENCGSSLGFLSTNLDLLTLHPSGENDYQEHNHPEDHYRYCTNAQYNACNWLIPATAENDLCAACQFNQTIPSLKEDAHLKLWRRMEVAKRRLLYTLLRMKLPLVSKETDPDGGLAFDFLADQTLITGEVKRVLTGHANGLITININEADEAQRAQMKQAMGERYRTLLGHFRHEVGHYYWNILIENTEYITEYRQLFGDERQDYGEALQNHYKNGAPKHWQKQFISAYASAHSWEDWAETWAHYLHMIDTLATAYSFGLHIEPRVAEDENLNAEIDRDPYRIRRFDRIWSLWMPLTIAMNSINRSMGQPDTYPFVVSEPVLEKLRFIHKVCRSSK</sequence>
<dbReference type="InterPro" id="IPR011201">
    <property type="entry name" value="Zinc-ribbon_6_bact"/>
</dbReference>
<organism evidence="2">
    <name type="scientific">Roseihalotalea indica</name>
    <dbReference type="NCBI Taxonomy" id="2867963"/>
    <lineage>
        <taxon>Bacteria</taxon>
        <taxon>Pseudomonadati</taxon>
        <taxon>Bacteroidota</taxon>
        <taxon>Cytophagia</taxon>
        <taxon>Cytophagales</taxon>
        <taxon>Catalimonadaceae</taxon>
        <taxon>Roseihalotalea</taxon>
    </lineage>
</organism>
<dbReference type="Pfam" id="PF10005">
    <property type="entry name" value="Zn_ribbon_DZR_6"/>
    <property type="match status" value="1"/>
</dbReference>